<evidence type="ECO:0000313" key="2">
    <source>
        <dbReference type="Proteomes" id="UP000293398"/>
    </source>
</evidence>
<reference evidence="1 2" key="1">
    <citation type="submission" date="2019-02" db="EMBL/GenBank/DDBJ databases">
        <title>Genomic Encyclopedia of Type Strains, Phase IV (KMG-IV): sequencing the most valuable type-strain genomes for metagenomic binning, comparative biology and taxonomic classification.</title>
        <authorList>
            <person name="Goeker M."/>
        </authorList>
    </citation>
    <scope>NUCLEOTIDE SEQUENCE [LARGE SCALE GENOMIC DNA]</scope>
    <source>
        <strain evidence="1 2">DSM 23814</strain>
    </source>
</reference>
<dbReference type="RefSeq" id="WP_128394153.1">
    <property type="nucleotide sequence ID" value="NZ_SHKO01000001.1"/>
</dbReference>
<dbReference type="OrthoDB" id="8685725at2"/>
<dbReference type="EMBL" id="SHKO01000001">
    <property type="protein sequence ID" value="RZU00349.1"/>
    <property type="molecule type" value="Genomic_DNA"/>
</dbReference>
<keyword evidence="2" id="KW-1185">Reference proteome</keyword>
<proteinExistence type="predicted"/>
<dbReference type="AlphaFoldDB" id="A0A4Q7VVL5"/>
<accession>A0A4Q7VVL5</accession>
<comment type="caution">
    <text evidence="1">The sequence shown here is derived from an EMBL/GenBank/DDBJ whole genome shotgun (WGS) entry which is preliminary data.</text>
</comment>
<organism evidence="1 2">
    <name type="scientific">Advenella incenata</name>
    <dbReference type="NCBI Taxonomy" id="267800"/>
    <lineage>
        <taxon>Bacteria</taxon>
        <taxon>Pseudomonadati</taxon>
        <taxon>Pseudomonadota</taxon>
        <taxon>Betaproteobacteria</taxon>
        <taxon>Burkholderiales</taxon>
        <taxon>Alcaligenaceae</taxon>
    </lineage>
</organism>
<dbReference type="Proteomes" id="UP000293398">
    <property type="component" value="Unassembled WGS sequence"/>
</dbReference>
<name>A0A4Q7VVL5_9BURK</name>
<evidence type="ECO:0000313" key="1">
    <source>
        <dbReference type="EMBL" id="RZU00349.1"/>
    </source>
</evidence>
<sequence length="123" mass="14199">MKDIRDRMRLIKYLIAVLFVLIALAFLWTSMSRPHETAGDYSQFDKERAIIACMTAQYATSYMDDPAETDMFPECEARFAKLKATLPYAEYVRIQQTPVSAESGPVHMQPYEVFLQIMTGMDR</sequence>
<gene>
    <name evidence="1" type="ORF">EV681_2157</name>
</gene>
<protein>
    <submittedName>
        <fullName evidence="1">Uncharacterized protein</fullName>
    </submittedName>
</protein>